<dbReference type="GO" id="GO:0009401">
    <property type="term" value="P:phosphoenolpyruvate-dependent sugar phosphotransferase system"/>
    <property type="evidence" value="ECO:0007669"/>
    <property type="project" value="InterPro"/>
</dbReference>
<dbReference type="PROSITE" id="PS50045">
    <property type="entry name" value="SIGMA54_INTERACT_4"/>
    <property type="match status" value="1"/>
</dbReference>
<organism evidence="9 10">
    <name type="scientific">Clostridium fungisolvens</name>
    <dbReference type="NCBI Taxonomy" id="1604897"/>
    <lineage>
        <taxon>Bacteria</taxon>
        <taxon>Bacillati</taxon>
        <taxon>Bacillota</taxon>
        <taxon>Clostridia</taxon>
        <taxon>Eubacteriales</taxon>
        <taxon>Clostridiaceae</taxon>
        <taxon>Clostridium</taxon>
    </lineage>
</organism>
<dbReference type="SUPFAM" id="SSF63520">
    <property type="entry name" value="PTS-regulatory domain, PRD"/>
    <property type="match status" value="2"/>
</dbReference>
<dbReference type="GO" id="GO:0006355">
    <property type="term" value="P:regulation of DNA-templated transcription"/>
    <property type="evidence" value="ECO:0007669"/>
    <property type="project" value="InterPro"/>
</dbReference>
<dbReference type="GO" id="GO:0003677">
    <property type="term" value="F:DNA binding"/>
    <property type="evidence" value="ECO:0007669"/>
    <property type="project" value="UniProtKB-KW"/>
</dbReference>
<keyword evidence="3" id="KW-0418">Kinase</keyword>
<dbReference type="PANTHER" id="PTHR32071:SF38">
    <property type="entry name" value="PSP OPERON TRANSCRIPTIONAL ACTIVATOR"/>
    <property type="match status" value="1"/>
</dbReference>
<dbReference type="Pfam" id="PF03610">
    <property type="entry name" value="EIIA-man"/>
    <property type="match status" value="1"/>
</dbReference>
<keyword evidence="4" id="KW-0067">ATP-binding</keyword>
<proteinExistence type="predicted"/>
<dbReference type="Proteomes" id="UP000580568">
    <property type="component" value="Unassembled WGS sequence"/>
</dbReference>
<dbReference type="Pfam" id="PF00874">
    <property type="entry name" value="PRD"/>
    <property type="match status" value="2"/>
</dbReference>
<dbReference type="InterPro" id="IPR002078">
    <property type="entry name" value="Sigma_54_int"/>
</dbReference>
<protein>
    <submittedName>
        <fullName evidence="9">Transcriptional regulatory protein DagR</fullName>
    </submittedName>
</protein>
<evidence type="ECO:0000256" key="5">
    <source>
        <dbReference type="ARBA" id="ARBA00023125"/>
    </source>
</evidence>
<evidence type="ECO:0000256" key="4">
    <source>
        <dbReference type="ARBA" id="ARBA00022840"/>
    </source>
</evidence>
<dbReference type="CDD" id="cd00009">
    <property type="entry name" value="AAA"/>
    <property type="match status" value="1"/>
</dbReference>
<dbReference type="PROSITE" id="PS51096">
    <property type="entry name" value="PTS_EIIA_TYPE_4"/>
    <property type="match status" value="1"/>
</dbReference>
<evidence type="ECO:0000259" key="6">
    <source>
        <dbReference type="PROSITE" id="PS50045"/>
    </source>
</evidence>
<feature type="domain" description="PTS EIIA type-4" evidence="7">
    <location>
        <begin position="540"/>
        <end position="680"/>
    </location>
</feature>
<accession>A0A6V8SKK4</accession>
<dbReference type="InterPro" id="IPR011608">
    <property type="entry name" value="PRD"/>
</dbReference>
<evidence type="ECO:0000313" key="10">
    <source>
        <dbReference type="Proteomes" id="UP000580568"/>
    </source>
</evidence>
<dbReference type="GO" id="GO:0005524">
    <property type="term" value="F:ATP binding"/>
    <property type="evidence" value="ECO:0007669"/>
    <property type="project" value="UniProtKB-KW"/>
</dbReference>
<gene>
    <name evidence="9" type="ORF">bsdtw1_03935</name>
</gene>
<dbReference type="CDD" id="cd00006">
    <property type="entry name" value="PTS_IIA_man"/>
    <property type="match status" value="1"/>
</dbReference>
<dbReference type="SUPFAM" id="SSF52540">
    <property type="entry name" value="P-loop containing nucleoside triphosphate hydrolases"/>
    <property type="match status" value="1"/>
</dbReference>
<feature type="domain" description="PRD" evidence="8">
    <location>
        <begin position="789"/>
        <end position="891"/>
    </location>
</feature>
<keyword evidence="10" id="KW-1185">Reference proteome</keyword>
<dbReference type="GO" id="GO:0016301">
    <property type="term" value="F:kinase activity"/>
    <property type="evidence" value="ECO:0007669"/>
    <property type="project" value="UniProtKB-KW"/>
</dbReference>
<evidence type="ECO:0000256" key="1">
    <source>
        <dbReference type="ARBA" id="ARBA00022679"/>
    </source>
</evidence>
<dbReference type="PANTHER" id="PTHR32071">
    <property type="entry name" value="TRANSCRIPTIONAL REGULATORY PROTEIN"/>
    <property type="match status" value="1"/>
</dbReference>
<dbReference type="AlphaFoldDB" id="A0A6V8SKK4"/>
<dbReference type="PROSITE" id="PS51372">
    <property type="entry name" value="PRD_2"/>
    <property type="match status" value="2"/>
</dbReference>
<evidence type="ECO:0000259" key="8">
    <source>
        <dbReference type="PROSITE" id="PS51372"/>
    </source>
</evidence>
<dbReference type="Gene3D" id="3.40.50.300">
    <property type="entry name" value="P-loop containing nucleotide triphosphate hydrolases"/>
    <property type="match status" value="1"/>
</dbReference>
<evidence type="ECO:0000256" key="2">
    <source>
        <dbReference type="ARBA" id="ARBA00022741"/>
    </source>
</evidence>
<dbReference type="SUPFAM" id="SSF53062">
    <property type="entry name" value="PTS system fructose IIA component-like"/>
    <property type="match status" value="1"/>
</dbReference>
<sequence>MKKDAIYEKLLEVDPDQGIDATTLASVLNMSRSNVSHELNKLFKEGKILKTSTRPVLFSVPPDLVKEKSSMNKLDFMLKTQISLKKAIEQVKAAILYPPKGIPSLIFGETGVGKSMIASLMHQYAIDMGIREKDSPFIVFNCADYSNNSQLLTSRLFGVKKGTYTGADSDKVGLIEKANGGVLFLDEVHRLPPEGQEALFTFLDSGLFIPLGSDNPQKSDVLIITATTEDPSSSLLQTFTRRIPMVIRIPSLKERSLDEKLFLIKNFFKQESIKISRDIYVSLNTMRALLSYDCPSNVGQLKSDIQLICARAYSEYLTNIKSDVRIRSSSLPSYIKEGLYKGKEHRLLWNKIVGTEIEFFKFSNCCHNLQDDISDEDNCIYQMIEEKLETLQSQGISNIAIENILEKNITKYFHSHVIGVSDVINRKNLLTIIDKDCLDCVDNVVYFLTTELKRRLNSKIYTALALHINTLINRINTDNSIVNPDLDKFKNLYPLQYEIASKAKKIIEKYINKSIPEDEVGYLTIFLLPEDEFENSRKDKVKIILIAHGHYTATSMADVANQLLGETYVVGINAPLEVSPLKVLDKLRALIKNKPNSSGYLLLVDMGSLTTFADAIVSEFNIPAKVVPLASTLHVLEAARKALLGFSLEEIHREVTAVNSYFQGDRFDLNLSKESKKVSIITACLTGEGAAVAIKSFLNNTLKYDKNYFEILHLSCLHKNQFAKKLEDLRKRTDILCIISSFSVSTDIKQYEMYDVINMKAIPEIQEMIDVKTTFLKMPSLLKENIDNFDGYELYNSVLSTVERIQKNLSIKLADEKLIGILLHLSFMVSRLSKSDYSIEYLQRDDFVRENRYFFDIVKDSLNPLKDKYFIDISDNEVCYVTSFFLNLSFA</sequence>
<dbReference type="EMBL" id="BLZR01000001">
    <property type="protein sequence ID" value="GFP77764.1"/>
    <property type="molecule type" value="Genomic_DNA"/>
</dbReference>
<name>A0A6V8SKK4_9CLOT</name>
<dbReference type="InterPro" id="IPR027417">
    <property type="entry name" value="P-loop_NTPase"/>
</dbReference>
<dbReference type="SUPFAM" id="SSF46785">
    <property type="entry name" value="Winged helix' DNA-binding domain"/>
    <property type="match status" value="1"/>
</dbReference>
<dbReference type="RefSeq" id="WP_244638192.1">
    <property type="nucleotide sequence ID" value="NZ_BLZR01000001.1"/>
</dbReference>
<dbReference type="Pfam" id="PF00158">
    <property type="entry name" value="Sigma54_activat"/>
    <property type="match status" value="1"/>
</dbReference>
<dbReference type="InterPro" id="IPR004701">
    <property type="entry name" value="PTS_EIIA_man-typ"/>
</dbReference>
<keyword evidence="1" id="KW-0808">Transferase</keyword>
<evidence type="ECO:0000259" key="7">
    <source>
        <dbReference type="PROSITE" id="PS51096"/>
    </source>
</evidence>
<evidence type="ECO:0000313" key="9">
    <source>
        <dbReference type="EMBL" id="GFP77764.1"/>
    </source>
</evidence>
<dbReference type="InterPro" id="IPR003593">
    <property type="entry name" value="AAA+_ATPase"/>
</dbReference>
<dbReference type="InterPro" id="IPR036390">
    <property type="entry name" value="WH_DNA-bd_sf"/>
</dbReference>
<reference evidence="9 10" key="1">
    <citation type="submission" date="2020-07" db="EMBL/GenBank/DDBJ databases">
        <title>A new beta-1,3-glucan-decomposing anaerobic bacterium isolated from anoxic soil subjected to biological soil disinfestation.</title>
        <authorList>
            <person name="Ueki A."/>
            <person name="Tonouchi A."/>
        </authorList>
    </citation>
    <scope>NUCLEOTIDE SEQUENCE [LARGE SCALE GENOMIC DNA]</scope>
    <source>
        <strain evidence="9 10">TW1</strain>
    </source>
</reference>
<keyword evidence="5" id="KW-0238">DNA-binding</keyword>
<dbReference type="Gene3D" id="3.40.50.510">
    <property type="entry name" value="Phosphotransferase system, mannose-type IIA component"/>
    <property type="match status" value="1"/>
</dbReference>
<dbReference type="SMART" id="SM00382">
    <property type="entry name" value="AAA"/>
    <property type="match status" value="1"/>
</dbReference>
<keyword evidence="2" id="KW-0547">Nucleotide-binding</keyword>
<dbReference type="InterPro" id="IPR036662">
    <property type="entry name" value="PTS_EIIA_man-typ_sf"/>
</dbReference>
<dbReference type="GO" id="GO:0016020">
    <property type="term" value="C:membrane"/>
    <property type="evidence" value="ECO:0007669"/>
    <property type="project" value="InterPro"/>
</dbReference>
<comment type="caution">
    <text evidence="9">The sequence shown here is derived from an EMBL/GenBank/DDBJ whole genome shotgun (WGS) entry which is preliminary data.</text>
</comment>
<dbReference type="Gene3D" id="1.10.1790.10">
    <property type="entry name" value="PRD domain"/>
    <property type="match status" value="2"/>
</dbReference>
<dbReference type="InterPro" id="IPR033887">
    <property type="entry name" value="PTS_IIA_man"/>
</dbReference>
<dbReference type="InterPro" id="IPR036634">
    <property type="entry name" value="PRD_sf"/>
</dbReference>
<evidence type="ECO:0000256" key="3">
    <source>
        <dbReference type="ARBA" id="ARBA00022777"/>
    </source>
</evidence>
<feature type="domain" description="Sigma-54 factor interaction" evidence="6">
    <location>
        <begin position="77"/>
        <end position="310"/>
    </location>
</feature>
<feature type="domain" description="PRD" evidence="8">
    <location>
        <begin position="432"/>
        <end position="537"/>
    </location>
</feature>